<dbReference type="AlphaFoldDB" id="A0AAD9QKT0"/>
<proteinExistence type="predicted"/>
<keyword evidence="1" id="KW-0812">Transmembrane</keyword>
<evidence type="ECO:0000313" key="2">
    <source>
        <dbReference type="EMBL" id="KAK2562765.1"/>
    </source>
</evidence>
<protein>
    <submittedName>
        <fullName evidence="2">Uncharacterized protein</fullName>
    </submittedName>
</protein>
<dbReference type="Proteomes" id="UP001249851">
    <property type="component" value="Unassembled WGS sequence"/>
</dbReference>
<keyword evidence="1" id="KW-0472">Membrane</keyword>
<keyword evidence="1" id="KW-1133">Transmembrane helix</keyword>
<evidence type="ECO:0000256" key="1">
    <source>
        <dbReference type="SAM" id="Phobius"/>
    </source>
</evidence>
<reference evidence="2" key="1">
    <citation type="journal article" date="2023" name="G3 (Bethesda)">
        <title>Whole genome assembly and annotation of the endangered Caribbean coral Acropora cervicornis.</title>
        <authorList>
            <person name="Selwyn J.D."/>
            <person name="Vollmer S.V."/>
        </authorList>
    </citation>
    <scope>NUCLEOTIDE SEQUENCE</scope>
    <source>
        <strain evidence="2">K2</strain>
    </source>
</reference>
<accession>A0AAD9QKT0</accession>
<keyword evidence="3" id="KW-1185">Reference proteome</keyword>
<gene>
    <name evidence="2" type="ORF">P5673_013708</name>
</gene>
<comment type="caution">
    <text evidence="2">The sequence shown here is derived from an EMBL/GenBank/DDBJ whole genome shotgun (WGS) entry which is preliminary data.</text>
</comment>
<dbReference type="EMBL" id="JARQWQ010000027">
    <property type="protein sequence ID" value="KAK2562765.1"/>
    <property type="molecule type" value="Genomic_DNA"/>
</dbReference>
<feature type="transmembrane region" description="Helical" evidence="1">
    <location>
        <begin position="20"/>
        <end position="41"/>
    </location>
</feature>
<evidence type="ECO:0000313" key="3">
    <source>
        <dbReference type="Proteomes" id="UP001249851"/>
    </source>
</evidence>
<feature type="transmembrane region" description="Helical" evidence="1">
    <location>
        <begin position="61"/>
        <end position="83"/>
    </location>
</feature>
<name>A0AAD9QKT0_ACRCE</name>
<organism evidence="2 3">
    <name type="scientific">Acropora cervicornis</name>
    <name type="common">Staghorn coral</name>
    <dbReference type="NCBI Taxonomy" id="6130"/>
    <lineage>
        <taxon>Eukaryota</taxon>
        <taxon>Metazoa</taxon>
        <taxon>Cnidaria</taxon>
        <taxon>Anthozoa</taxon>
        <taxon>Hexacorallia</taxon>
        <taxon>Scleractinia</taxon>
        <taxon>Astrocoeniina</taxon>
        <taxon>Acroporidae</taxon>
        <taxon>Acropora</taxon>
    </lineage>
</organism>
<reference evidence="2" key="2">
    <citation type="journal article" date="2023" name="Science">
        <title>Genomic signatures of disease resistance in endangered staghorn corals.</title>
        <authorList>
            <person name="Vollmer S.V."/>
            <person name="Selwyn J.D."/>
            <person name="Despard B.A."/>
            <person name="Roesel C.L."/>
        </authorList>
    </citation>
    <scope>NUCLEOTIDE SEQUENCE</scope>
    <source>
        <strain evidence="2">K2</strain>
    </source>
</reference>
<sequence>MVNSHPIALSLMVKSHPSSLFLIVNSHPIALFLMVNFYPIALFLVVNSHPITLSLMVNSHLIPLFLMVNSHPIALFLMTSIQFEKHRPVSLRVVSQTPLLSAYPARANSLKTHGFLSSTSLTLNPAERRDVMPFHVDSGLFLALLMTLSQTDLSRYKFHGSYLSGSGAQSR</sequence>